<sequence length="151" mass="17384">MYFEDLEVWKLARGLTNKIYKVTSNGAFSKDYGLRDQIRRASVSVMSNISEGHERGGNQEFIQFLSIAKGSSGEVRSQIYVALDQGYVGENECKRLIDDFKKLSIMINNFMEHLKGSRYKGPKYKMPERKSTKETLDEIMKKIKAKNDLEV</sequence>
<evidence type="ECO:0008006" key="3">
    <source>
        <dbReference type="Google" id="ProtNLM"/>
    </source>
</evidence>
<organism evidence="1 2">
    <name type="scientific">Candidatus Brocadia sinica JPN1</name>
    <dbReference type="NCBI Taxonomy" id="1197129"/>
    <lineage>
        <taxon>Bacteria</taxon>
        <taxon>Pseudomonadati</taxon>
        <taxon>Planctomycetota</taxon>
        <taxon>Candidatus Brocadiia</taxon>
        <taxon>Candidatus Brocadiales</taxon>
        <taxon>Candidatus Brocadiaceae</taxon>
        <taxon>Candidatus Brocadia</taxon>
    </lineage>
</organism>
<dbReference type="RefSeq" id="WP_052565579.1">
    <property type="nucleotide sequence ID" value="NZ_BAFN01000001.1"/>
</dbReference>
<reference evidence="2" key="1">
    <citation type="journal article" date="2015" name="Genome Announc.">
        <title>Draft Genome Sequence of an Anaerobic Ammonium-Oxidizing Bacterium, "Candidatus Brocadia sinica".</title>
        <authorList>
            <person name="Oshiki M."/>
            <person name="Shinyako-Hata K."/>
            <person name="Satoh H."/>
            <person name="Okabe S."/>
        </authorList>
    </citation>
    <scope>NUCLEOTIDE SEQUENCE [LARGE SCALE GENOMIC DNA]</scope>
    <source>
        <strain evidence="2">JPN1</strain>
    </source>
</reference>
<protein>
    <recommendedName>
        <fullName evidence="3">Four helix bundle protein</fullName>
    </recommendedName>
</protein>
<keyword evidence="2" id="KW-1185">Reference proteome</keyword>
<name>A0ABQ0JSY6_9BACT</name>
<dbReference type="SUPFAM" id="SSF158446">
    <property type="entry name" value="IVS-encoded protein-like"/>
    <property type="match status" value="1"/>
</dbReference>
<dbReference type="EMBL" id="BAFN01000001">
    <property type="protein sequence ID" value="GAN31836.1"/>
    <property type="molecule type" value="Genomic_DNA"/>
</dbReference>
<dbReference type="InterPro" id="IPR036583">
    <property type="entry name" value="23S_rRNA_IVS_sf"/>
</dbReference>
<evidence type="ECO:0000313" key="1">
    <source>
        <dbReference type="EMBL" id="GAN31836.1"/>
    </source>
</evidence>
<evidence type="ECO:0000313" key="2">
    <source>
        <dbReference type="Proteomes" id="UP000032309"/>
    </source>
</evidence>
<dbReference type="InterPro" id="IPR012657">
    <property type="entry name" value="23S_rRNA-intervening_sequence"/>
</dbReference>
<accession>A0ABQ0JSY6</accession>
<dbReference type="Proteomes" id="UP000032309">
    <property type="component" value="Unassembled WGS sequence"/>
</dbReference>
<dbReference type="CDD" id="cd16377">
    <property type="entry name" value="23S_rRNA_IVP_like"/>
    <property type="match status" value="1"/>
</dbReference>
<proteinExistence type="predicted"/>
<dbReference type="PANTHER" id="PTHR38471:SF2">
    <property type="entry name" value="FOUR HELIX BUNDLE PROTEIN"/>
    <property type="match status" value="1"/>
</dbReference>
<comment type="caution">
    <text evidence="1">The sequence shown here is derived from an EMBL/GenBank/DDBJ whole genome shotgun (WGS) entry which is preliminary data.</text>
</comment>
<dbReference type="NCBIfam" id="TIGR02436">
    <property type="entry name" value="four helix bundle protein"/>
    <property type="match status" value="1"/>
</dbReference>
<dbReference type="PANTHER" id="PTHR38471">
    <property type="entry name" value="FOUR HELIX BUNDLE PROTEIN"/>
    <property type="match status" value="1"/>
</dbReference>
<dbReference type="Pfam" id="PF05635">
    <property type="entry name" value="23S_rRNA_IVP"/>
    <property type="match status" value="1"/>
</dbReference>
<gene>
    <name evidence="1" type="ORF">BROSI_A0340</name>
</gene>
<dbReference type="Gene3D" id="1.20.1440.60">
    <property type="entry name" value="23S rRNA-intervening sequence"/>
    <property type="match status" value="1"/>
</dbReference>